<proteinExistence type="predicted"/>
<evidence type="ECO:0008006" key="3">
    <source>
        <dbReference type="Google" id="ProtNLM"/>
    </source>
</evidence>
<organism evidence="2">
    <name type="scientific">Chromera velia CCMP2878</name>
    <dbReference type="NCBI Taxonomy" id="1169474"/>
    <lineage>
        <taxon>Eukaryota</taxon>
        <taxon>Sar</taxon>
        <taxon>Alveolata</taxon>
        <taxon>Colpodellida</taxon>
        <taxon>Chromeraceae</taxon>
        <taxon>Chromera</taxon>
    </lineage>
</organism>
<dbReference type="EMBL" id="CDMZ01001009">
    <property type="protein sequence ID" value="CEM25599.1"/>
    <property type="molecule type" value="Genomic_DNA"/>
</dbReference>
<feature type="compositionally biased region" description="Polar residues" evidence="1">
    <location>
        <begin position="236"/>
        <end position="252"/>
    </location>
</feature>
<feature type="compositionally biased region" description="Basic and acidic residues" evidence="1">
    <location>
        <begin position="208"/>
        <end position="221"/>
    </location>
</feature>
<accession>A0A0G4G9G6</accession>
<sequence>METPAKTEPLPPERRGERPQHSPPVCNTDKEDLTGSHRSAQRVSDPLREEKNADSQPVGRSSTPQSAVSSTCPGVTGDESQGKDPVLDTGFIAPPSSSQDRLAVQECPSSHGTLGDSHTKAEGVLETDCHQMDDEEDEEELGEEEEEEEEDWFEDPDDFHVQKPNAAACANTKQQKKKRTHSPTSARREPRKDPSDSQPRSALSGSGGRREEKKAREKDSGKNTASGGSGSLYGPLQTQSIRSQRGSEGGDSQTLLRDLSQIIVLLSEALPLLRPVCGLKLMATRGGQSNVFHGWCHYEVSKWREETDGSFRAETWSVEHVKLFVSHPDGTPVRLEMILATFLHELAHCVTVPRKVRRPDGSWDRDDHGAEFYAHFGAILRVAEDLDIFRVPSRPGKFSRAALERYDQISPDTLVGSIGSSVRLQSLPTFREMVLVESSRAFSVRLAERSRPSVVKAAVLEPPFSVEGLLKLGRQKFNMKTKPTTAECVRKGKATGSGEQIKAVTDQALQDRAEIPVDALILIS</sequence>
<gene>
    <name evidence="2" type="ORF">Cvel_20883</name>
</gene>
<evidence type="ECO:0000256" key="1">
    <source>
        <dbReference type="SAM" id="MobiDB-lite"/>
    </source>
</evidence>
<feature type="compositionally biased region" description="Basic and acidic residues" evidence="1">
    <location>
        <begin position="117"/>
        <end position="132"/>
    </location>
</feature>
<protein>
    <recommendedName>
        <fullName evidence="3">SprT-like domain-containing protein</fullName>
    </recommendedName>
</protein>
<feature type="compositionally biased region" description="Acidic residues" evidence="1">
    <location>
        <begin position="133"/>
        <end position="157"/>
    </location>
</feature>
<feature type="compositionally biased region" description="Basic and acidic residues" evidence="1">
    <location>
        <begin position="11"/>
        <end position="20"/>
    </location>
</feature>
<evidence type="ECO:0000313" key="2">
    <source>
        <dbReference type="EMBL" id="CEM25599.1"/>
    </source>
</evidence>
<feature type="region of interest" description="Disordered" evidence="1">
    <location>
        <begin position="1"/>
        <end position="252"/>
    </location>
</feature>
<dbReference type="AlphaFoldDB" id="A0A0G4G9G6"/>
<feature type="compositionally biased region" description="Basic and acidic residues" evidence="1">
    <location>
        <begin position="186"/>
        <end position="195"/>
    </location>
</feature>
<name>A0A0G4G9G6_9ALVE</name>
<feature type="compositionally biased region" description="Polar residues" evidence="1">
    <location>
        <begin position="54"/>
        <end position="73"/>
    </location>
</feature>
<reference evidence="2" key="1">
    <citation type="submission" date="2014-11" db="EMBL/GenBank/DDBJ databases">
        <authorList>
            <person name="Otto D Thomas"/>
            <person name="Naeem Raeece"/>
        </authorList>
    </citation>
    <scope>NUCLEOTIDE SEQUENCE</scope>
</reference>
<dbReference type="VEuPathDB" id="CryptoDB:Cvel_20883"/>